<dbReference type="Proteomes" id="UP000053593">
    <property type="component" value="Unassembled WGS sequence"/>
</dbReference>
<dbReference type="AlphaFoldDB" id="A0A0D0BU84"/>
<feature type="region of interest" description="Disordered" evidence="1">
    <location>
        <begin position="1"/>
        <end position="27"/>
    </location>
</feature>
<evidence type="ECO:0000313" key="3">
    <source>
        <dbReference type="Proteomes" id="UP000053593"/>
    </source>
</evidence>
<evidence type="ECO:0000256" key="1">
    <source>
        <dbReference type="SAM" id="MobiDB-lite"/>
    </source>
</evidence>
<reference evidence="2 3" key="1">
    <citation type="submission" date="2014-04" db="EMBL/GenBank/DDBJ databases">
        <title>Evolutionary Origins and Diversification of the Mycorrhizal Mutualists.</title>
        <authorList>
            <consortium name="DOE Joint Genome Institute"/>
            <consortium name="Mycorrhizal Genomics Consortium"/>
            <person name="Kohler A."/>
            <person name="Kuo A."/>
            <person name="Nagy L.G."/>
            <person name="Floudas D."/>
            <person name="Copeland A."/>
            <person name="Barry K.W."/>
            <person name="Cichocki N."/>
            <person name="Veneault-Fourrey C."/>
            <person name="LaButti K."/>
            <person name="Lindquist E.A."/>
            <person name="Lipzen A."/>
            <person name="Lundell T."/>
            <person name="Morin E."/>
            <person name="Murat C."/>
            <person name="Riley R."/>
            <person name="Ohm R."/>
            <person name="Sun H."/>
            <person name="Tunlid A."/>
            <person name="Henrissat B."/>
            <person name="Grigoriev I.V."/>
            <person name="Hibbett D.S."/>
            <person name="Martin F."/>
        </authorList>
    </citation>
    <scope>NUCLEOTIDE SEQUENCE [LARGE SCALE GENOMIC DNA]</scope>
    <source>
        <strain evidence="2 3">FD-317 M1</strain>
    </source>
</reference>
<gene>
    <name evidence="2" type="ORF">GYMLUDRAFT_77559</name>
</gene>
<dbReference type="HOGENOM" id="CLU_2812637_0_0_1"/>
<organism evidence="2 3">
    <name type="scientific">Collybiopsis luxurians FD-317 M1</name>
    <dbReference type="NCBI Taxonomy" id="944289"/>
    <lineage>
        <taxon>Eukaryota</taxon>
        <taxon>Fungi</taxon>
        <taxon>Dikarya</taxon>
        <taxon>Basidiomycota</taxon>
        <taxon>Agaricomycotina</taxon>
        <taxon>Agaricomycetes</taxon>
        <taxon>Agaricomycetidae</taxon>
        <taxon>Agaricales</taxon>
        <taxon>Marasmiineae</taxon>
        <taxon>Omphalotaceae</taxon>
        <taxon>Collybiopsis</taxon>
        <taxon>Collybiopsis luxurians</taxon>
    </lineage>
</organism>
<keyword evidence="3" id="KW-1185">Reference proteome</keyword>
<accession>A0A0D0BU84</accession>
<protein>
    <submittedName>
        <fullName evidence="2">Uncharacterized protein</fullName>
    </submittedName>
</protein>
<dbReference type="EMBL" id="KN834832">
    <property type="protein sequence ID" value="KIK53169.1"/>
    <property type="molecule type" value="Genomic_DNA"/>
</dbReference>
<proteinExistence type="predicted"/>
<feature type="compositionally biased region" description="Basic residues" evidence="1">
    <location>
        <begin position="1"/>
        <end position="21"/>
    </location>
</feature>
<evidence type="ECO:0000313" key="2">
    <source>
        <dbReference type="EMBL" id="KIK53169.1"/>
    </source>
</evidence>
<name>A0A0D0BU84_9AGAR</name>
<sequence>MRKHRHHLSPKLYMHRPHHPHQPSIQSQPSVAVPILVNSITPTHPSLTIPTFTLDNIPALFSYVDIV</sequence>